<sequence>MTSTEPSGPRPIARAYTRARNFGRLIVRPFGPASVEFPFKPQVRQVTVVFVGIIASALIGVFGSVLGIGWFLGGAGLLVTATLTVVLGSGSVPHKGAYDYIEGWIRSAWLALPFTRSVSHSRPRPDRGKTHLAADAMFGPAPHPSPTGGWPFVE</sequence>
<keyword evidence="1" id="KW-0472">Membrane</keyword>
<evidence type="ECO:0000256" key="1">
    <source>
        <dbReference type="SAM" id="Phobius"/>
    </source>
</evidence>
<keyword evidence="1" id="KW-1133">Transmembrane helix</keyword>
<dbReference type="EMBL" id="ATFQ01000040">
    <property type="protein sequence ID" value="EPQ20961.1"/>
    <property type="molecule type" value="Genomic_DNA"/>
</dbReference>
<evidence type="ECO:0000313" key="2">
    <source>
        <dbReference type="EMBL" id="EPQ20961.1"/>
    </source>
</evidence>
<keyword evidence="1" id="KW-0812">Transmembrane</keyword>
<dbReference type="Proteomes" id="UP000014969">
    <property type="component" value="Unassembled WGS sequence"/>
</dbReference>
<feature type="transmembrane region" description="Helical" evidence="1">
    <location>
        <begin position="46"/>
        <end position="62"/>
    </location>
</feature>
<organism evidence="2 3">
    <name type="scientific">Mycobacteroides abscessus subsp. bolletii CRM-0020</name>
    <dbReference type="NCBI Taxonomy" id="1306401"/>
    <lineage>
        <taxon>Bacteria</taxon>
        <taxon>Bacillati</taxon>
        <taxon>Actinomycetota</taxon>
        <taxon>Actinomycetes</taxon>
        <taxon>Mycobacteriales</taxon>
        <taxon>Mycobacteriaceae</taxon>
        <taxon>Mycobacteroides</taxon>
        <taxon>Mycobacteroides abscessus</taxon>
    </lineage>
</organism>
<proteinExistence type="predicted"/>
<dbReference type="AlphaFoldDB" id="A0A829HN49"/>
<evidence type="ECO:0008006" key="4">
    <source>
        <dbReference type="Google" id="ProtNLM"/>
    </source>
</evidence>
<comment type="caution">
    <text evidence="2">The sequence shown here is derived from an EMBL/GenBank/DDBJ whole genome shotgun (WGS) entry which is preliminary data.</text>
</comment>
<name>A0A829HN49_9MYCO</name>
<dbReference type="RefSeq" id="WP_020724449.1">
    <property type="nucleotide sequence ID" value="NZ_ATFQ01000040.1"/>
</dbReference>
<protein>
    <recommendedName>
        <fullName evidence="4">Transmembrane protein</fullName>
    </recommendedName>
</protein>
<gene>
    <name evidence="2" type="ORF">J108_23395</name>
</gene>
<evidence type="ECO:0000313" key="3">
    <source>
        <dbReference type="Proteomes" id="UP000014969"/>
    </source>
</evidence>
<reference evidence="2 3" key="1">
    <citation type="journal article" date="2013" name="Genome Announc.">
        <title>Genome Sequence of an Epidemic Isolate of Mycobacterium abscessus subsp. bolletii from Rio de Janeiro, Brazil.</title>
        <authorList>
            <person name="Davidson R.M."/>
            <person name="Reynolds P.R."/>
            <person name="Farias-Hesson E."/>
            <person name="Duarte R.S."/>
            <person name="Jackson M."/>
            <person name="Strong M."/>
        </authorList>
    </citation>
    <scope>NUCLEOTIDE SEQUENCE [LARGE SCALE GENOMIC DNA]</scope>
    <source>
        <strain evidence="2 3">CRM-0020</strain>
    </source>
</reference>
<accession>A0A829HN49</accession>
<feature type="transmembrane region" description="Helical" evidence="1">
    <location>
        <begin position="68"/>
        <end position="88"/>
    </location>
</feature>